<dbReference type="PANTHER" id="PTHR36440">
    <property type="entry name" value="PUTATIVE (AFU_ORTHOLOGUE AFUA_8G07350)-RELATED"/>
    <property type="match status" value="1"/>
</dbReference>
<gene>
    <name evidence="3" type="ORF">GCM10023186_19010</name>
</gene>
<protein>
    <submittedName>
        <fullName evidence="3">Cupin domain-containing protein</fullName>
    </submittedName>
</protein>
<feature type="domain" description="Cupin type-2" evidence="2">
    <location>
        <begin position="87"/>
        <end position="145"/>
    </location>
</feature>
<comment type="caution">
    <text evidence="3">The sequence shown here is derived from an EMBL/GenBank/DDBJ whole genome shotgun (WGS) entry which is preliminary data.</text>
</comment>
<name>A0ABP8IYL5_9BACT</name>
<evidence type="ECO:0000313" key="4">
    <source>
        <dbReference type="Proteomes" id="UP001500454"/>
    </source>
</evidence>
<evidence type="ECO:0000259" key="2">
    <source>
        <dbReference type="Pfam" id="PF07883"/>
    </source>
</evidence>
<dbReference type="Gene3D" id="2.60.120.10">
    <property type="entry name" value="Jelly Rolls"/>
    <property type="match status" value="1"/>
</dbReference>
<dbReference type="RefSeq" id="WP_345223602.1">
    <property type="nucleotide sequence ID" value="NZ_BAABHA010000004.1"/>
</dbReference>
<accession>A0ABP8IYL5</accession>
<evidence type="ECO:0000256" key="1">
    <source>
        <dbReference type="SAM" id="SignalP"/>
    </source>
</evidence>
<dbReference type="InterPro" id="IPR014710">
    <property type="entry name" value="RmlC-like_jellyroll"/>
</dbReference>
<dbReference type="InterPro" id="IPR013096">
    <property type="entry name" value="Cupin_2"/>
</dbReference>
<keyword evidence="4" id="KW-1185">Reference proteome</keyword>
<feature type="chain" id="PRO_5046382021" evidence="1">
    <location>
        <begin position="31"/>
        <end position="189"/>
    </location>
</feature>
<sequence>MQRRTFLQLSAMVPVTAFVLPAGVSLPAAANPAGLPAQAVLVRKGQDRYNQPFRFLDAEFTVKVSGKDTGGRCVIFDTVRTSYAGPALHYHKDCEEWFAVEEGEFKFQAGKEILRLKAGDTLLVPRGVPHAFVKTSAGTARLLVMHQPAGTMEEYFRAGSTLTDQRIESRKALAARHDIHIIGPSLKPD</sequence>
<dbReference type="InterPro" id="IPR053146">
    <property type="entry name" value="QDO-like"/>
</dbReference>
<keyword evidence="1" id="KW-0732">Signal</keyword>
<feature type="signal peptide" evidence="1">
    <location>
        <begin position="1"/>
        <end position="30"/>
    </location>
</feature>
<organism evidence="3 4">
    <name type="scientific">Hymenobacter koreensis</name>
    <dbReference type="NCBI Taxonomy" id="1084523"/>
    <lineage>
        <taxon>Bacteria</taxon>
        <taxon>Pseudomonadati</taxon>
        <taxon>Bacteroidota</taxon>
        <taxon>Cytophagia</taxon>
        <taxon>Cytophagales</taxon>
        <taxon>Hymenobacteraceae</taxon>
        <taxon>Hymenobacter</taxon>
    </lineage>
</organism>
<dbReference type="InterPro" id="IPR011051">
    <property type="entry name" value="RmlC_Cupin_sf"/>
</dbReference>
<dbReference type="Proteomes" id="UP001500454">
    <property type="component" value="Unassembled WGS sequence"/>
</dbReference>
<evidence type="ECO:0000313" key="3">
    <source>
        <dbReference type="EMBL" id="GAA4380495.1"/>
    </source>
</evidence>
<dbReference type="Pfam" id="PF07883">
    <property type="entry name" value="Cupin_2"/>
    <property type="match status" value="1"/>
</dbReference>
<reference evidence="4" key="1">
    <citation type="journal article" date="2019" name="Int. J. Syst. Evol. Microbiol.">
        <title>The Global Catalogue of Microorganisms (GCM) 10K type strain sequencing project: providing services to taxonomists for standard genome sequencing and annotation.</title>
        <authorList>
            <consortium name="The Broad Institute Genomics Platform"/>
            <consortium name="The Broad Institute Genome Sequencing Center for Infectious Disease"/>
            <person name="Wu L."/>
            <person name="Ma J."/>
        </authorList>
    </citation>
    <scope>NUCLEOTIDE SEQUENCE [LARGE SCALE GENOMIC DNA]</scope>
    <source>
        <strain evidence="4">JCM 17924</strain>
    </source>
</reference>
<proteinExistence type="predicted"/>
<dbReference type="EMBL" id="BAABHA010000004">
    <property type="protein sequence ID" value="GAA4380495.1"/>
    <property type="molecule type" value="Genomic_DNA"/>
</dbReference>
<dbReference type="PANTHER" id="PTHR36440:SF1">
    <property type="entry name" value="PUTATIVE (AFU_ORTHOLOGUE AFUA_8G07350)-RELATED"/>
    <property type="match status" value="1"/>
</dbReference>
<dbReference type="SUPFAM" id="SSF51182">
    <property type="entry name" value="RmlC-like cupins"/>
    <property type="match status" value="1"/>
</dbReference>